<dbReference type="InterPro" id="IPR050196">
    <property type="entry name" value="Cytochrome_P450_Monoox"/>
</dbReference>
<evidence type="ECO:0000313" key="16">
    <source>
        <dbReference type="EMBL" id="AIW80010.1"/>
    </source>
</evidence>
<dbReference type="GO" id="GO:0020037">
    <property type="term" value="F:heme binding"/>
    <property type="evidence" value="ECO:0007669"/>
    <property type="project" value="InterPro"/>
</dbReference>
<evidence type="ECO:0000256" key="5">
    <source>
        <dbReference type="ARBA" id="ARBA00022617"/>
    </source>
</evidence>
<dbReference type="InterPro" id="IPR001128">
    <property type="entry name" value="Cyt_P450"/>
</dbReference>
<dbReference type="Pfam" id="PF00067">
    <property type="entry name" value="p450"/>
    <property type="match status" value="1"/>
</dbReference>
<dbReference type="PANTHER" id="PTHR24291">
    <property type="entry name" value="CYTOCHROME P450 FAMILY 4"/>
    <property type="match status" value="1"/>
</dbReference>
<keyword evidence="7" id="KW-0256">Endoplasmic reticulum</keyword>
<evidence type="ECO:0000256" key="13">
    <source>
        <dbReference type="PIRSR" id="PIRSR602401-1"/>
    </source>
</evidence>
<keyword evidence="10 13" id="KW-0408">Iron</keyword>
<proteinExistence type="evidence at transcript level"/>
<reference evidence="16" key="1">
    <citation type="submission" date="2014-07" db="EMBL/GenBank/DDBJ databases">
        <title>A systematic study of Ichneumonosoma Meijere, Pelmatops Enderlein, Pseudopelmatops Shiraki and Soita Walker (Diptera: Tephritidae).</title>
        <authorList>
            <person name="Chen X.-L."/>
            <person name="Norrbom A."/>
            <person name="Zhu C.-D."/>
        </authorList>
    </citation>
    <scope>NUCLEOTIDE SEQUENCE</scope>
</reference>
<accession>A0A0K0LBC1</accession>
<keyword evidence="9 14" id="KW-0560">Oxidoreductase</keyword>
<keyword evidence="12" id="KW-0472">Membrane</keyword>
<keyword evidence="5 13" id="KW-0349">Heme</keyword>
<evidence type="ECO:0000256" key="11">
    <source>
        <dbReference type="ARBA" id="ARBA00023033"/>
    </source>
</evidence>
<sequence>MAKVWLSIPFIFALTSMKTVHDRAAKRVLEFTEKVIQKKRLRFKAEKRDMLDEKSDDVSDNKHCKMAFLDLMLESGMSDTQLRDETMTIIIGGQETTSTELSFALLMLALHPNIQEKVHEELDAVFGEDSRAAPSMFELNSLEYLERVIKETMRLFPALPAIGKRLQEDIHVGQYEIPAGVDIGIFIYETHRDPATWGPTPHHFNPDHFLPEKCRSRHPYSYFPFSAGLRNCIGQKYALLQMKSVLSTLLRRYTLVPGPGHTCIEDIELVMNTTLKSRKGFEVIFNLRNNNCV</sequence>
<name>A0A0K0LBC1_NILLU</name>
<dbReference type="OrthoDB" id="1470350at2759"/>
<feature type="binding site" description="axial binding residue" evidence="13">
    <location>
        <position position="232"/>
    </location>
    <ligand>
        <name>heme</name>
        <dbReference type="ChEBI" id="CHEBI:30413"/>
    </ligand>
    <ligandPart>
        <name>Fe</name>
        <dbReference type="ChEBI" id="CHEBI:18248"/>
    </ligandPart>
</feature>
<dbReference type="Gene3D" id="1.10.630.10">
    <property type="entry name" value="Cytochrome P450"/>
    <property type="match status" value="1"/>
</dbReference>
<dbReference type="InterPro" id="IPR036396">
    <property type="entry name" value="Cyt_P450_sf"/>
</dbReference>
<comment type="cofactor">
    <cofactor evidence="1 13">
        <name>heme</name>
        <dbReference type="ChEBI" id="CHEBI:30413"/>
    </cofactor>
</comment>
<dbReference type="PROSITE" id="PS00086">
    <property type="entry name" value="CYTOCHROME_P450"/>
    <property type="match status" value="1"/>
</dbReference>
<evidence type="ECO:0000256" key="1">
    <source>
        <dbReference type="ARBA" id="ARBA00001971"/>
    </source>
</evidence>
<dbReference type="AlphaFoldDB" id="A0A0K0LBC1"/>
<protein>
    <submittedName>
        <fullName evidence="16">Cytochrome P450 CYP4FB1</fullName>
    </submittedName>
</protein>
<dbReference type="GO" id="GO:0004497">
    <property type="term" value="F:monooxygenase activity"/>
    <property type="evidence" value="ECO:0007669"/>
    <property type="project" value="UniProtKB-KW"/>
</dbReference>
<dbReference type="GO" id="GO:0016705">
    <property type="term" value="F:oxidoreductase activity, acting on paired donors, with incorporation or reduction of molecular oxygen"/>
    <property type="evidence" value="ECO:0007669"/>
    <property type="project" value="InterPro"/>
</dbReference>
<evidence type="ECO:0000256" key="4">
    <source>
        <dbReference type="ARBA" id="ARBA00010617"/>
    </source>
</evidence>
<keyword evidence="11 14" id="KW-0503">Monooxygenase</keyword>
<dbReference type="EMBL" id="KM217047">
    <property type="protein sequence ID" value="AIW80010.1"/>
    <property type="molecule type" value="mRNA"/>
</dbReference>
<dbReference type="SUPFAM" id="SSF48264">
    <property type="entry name" value="Cytochrome P450"/>
    <property type="match status" value="1"/>
</dbReference>
<evidence type="ECO:0000256" key="10">
    <source>
        <dbReference type="ARBA" id="ARBA00023004"/>
    </source>
</evidence>
<dbReference type="GO" id="GO:0005506">
    <property type="term" value="F:iron ion binding"/>
    <property type="evidence" value="ECO:0007669"/>
    <property type="project" value="InterPro"/>
</dbReference>
<feature type="signal peptide" evidence="15">
    <location>
        <begin position="1"/>
        <end position="17"/>
    </location>
</feature>
<evidence type="ECO:0000256" key="12">
    <source>
        <dbReference type="ARBA" id="ARBA00023136"/>
    </source>
</evidence>
<keyword evidence="6 13" id="KW-0479">Metal-binding</keyword>
<dbReference type="PRINTS" id="PR00463">
    <property type="entry name" value="EP450I"/>
</dbReference>
<organism evidence="16">
    <name type="scientific">Nilaparvata lugens</name>
    <name type="common">Brown planthopper</name>
    <dbReference type="NCBI Taxonomy" id="108931"/>
    <lineage>
        <taxon>Eukaryota</taxon>
        <taxon>Metazoa</taxon>
        <taxon>Ecdysozoa</taxon>
        <taxon>Arthropoda</taxon>
        <taxon>Hexapoda</taxon>
        <taxon>Insecta</taxon>
        <taxon>Pterygota</taxon>
        <taxon>Neoptera</taxon>
        <taxon>Paraneoptera</taxon>
        <taxon>Hemiptera</taxon>
        <taxon>Auchenorrhyncha</taxon>
        <taxon>Fulgoroidea</taxon>
        <taxon>Delphacidae</taxon>
        <taxon>Delphacinae</taxon>
        <taxon>Nilaparvata</taxon>
    </lineage>
</organism>
<feature type="chain" id="PRO_5005451011" evidence="15">
    <location>
        <begin position="18"/>
        <end position="293"/>
    </location>
</feature>
<evidence type="ECO:0000256" key="2">
    <source>
        <dbReference type="ARBA" id="ARBA00004174"/>
    </source>
</evidence>
<keyword evidence="15" id="KW-0732">Signal</keyword>
<evidence type="ECO:0000256" key="15">
    <source>
        <dbReference type="SAM" id="SignalP"/>
    </source>
</evidence>
<dbReference type="PRINTS" id="PR00385">
    <property type="entry name" value="P450"/>
</dbReference>
<evidence type="ECO:0000256" key="3">
    <source>
        <dbReference type="ARBA" id="ARBA00004406"/>
    </source>
</evidence>
<dbReference type="InterPro" id="IPR002401">
    <property type="entry name" value="Cyt_P450_E_grp-I"/>
</dbReference>
<evidence type="ECO:0000256" key="8">
    <source>
        <dbReference type="ARBA" id="ARBA00022848"/>
    </source>
</evidence>
<comment type="similarity">
    <text evidence="4 14">Belongs to the cytochrome P450 family.</text>
</comment>
<evidence type="ECO:0000256" key="7">
    <source>
        <dbReference type="ARBA" id="ARBA00022824"/>
    </source>
</evidence>
<evidence type="ECO:0000256" key="6">
    <source>
        <dbReference type="ARBA" id="ARBA00022723"/>
    </source>
</evidence>
<dbReference type="GO" id="GO:0005789">
    <property type="term" value="C:endoplasmic reticulum membrane"/>
    <property type="evidence" value="ECO:0007669"/>
    <property type="project" value="UniProtKB-SubCell"/>
</dbReference>
<keyword evidence="8" id="KW-0492">Microsome</keyword>
<dbReference type="PANTHER" id="PTHR24291:SF189">
    <property type="entry name" value="CYTOCHROME P450 4C3-RELATED"/>
    <property type="match status" value="1"/>
</dbReference>
<dbReference type="InterPro" id="IPR017972">
    <property type="entry name" value="Cyt_P450_CS"/>
</dbReference>
<evidence type="ECO:0000256" key="14">
    <source>
        <dbReference type="RuleBase" id="RU000461"/>
    </source>
</evidence>
<comment type="subcellular location">
    <subcellularLocation>
        <location evidence="3">Endoplasmic reticulum membrane</location>
        <topology evidence="3">Peripheral membrane protein</topology>
    </subcellularLocation>
    <subcellularLocation>
        <location evidence="2">Microsome membrane</location>
        <topology evidence="2">Peripheral membrane protein</topology>
    </subcellularLocation>
</comment>
<evidence type="ECO:0000256" key="9">
    <source>
        <dbReference type="ARBA" id="ARBA00023002"/>
    </source>
</evidence>